<evidence type="ECO:0000313" key="3">
    <source>
        <dbReference type="EnsemblPlants" id="PNT77672"/>
    </source>
</evidence>
<feature type="region of interest" description="Disordered" evidence="1">
    <location>
        <begin position="80"/>
        <end position="103"/>
    </location>
</feature>
<name>A0A2K2DTS7_BRADI</name>
<dbReference type="EMBL" id="CM000880">
    <property type="protein sequence ID" value="PNT77672.1"/>
    <property type="molecule type" value="Genomic_DNA"/>
</dbReference>
<evidence type="ECO:0000313" key="4">
    <source>
        <dbReference type="Proteomes" id="UP000008810"/>
    </source>
</evidence>
<feature type="compositionally biased region" description="Basic and acidic residues" evidence="1">
    <location>
        <begin position="130"/>
        <end position="141"/>
    </location>
</feature>
<evidence type="ECO:0000313" key="2">
    <source>
        <dbReference type="EMBL" id="PNT77672.1"/>
    </source>
</evidence>
<sequence length="167" mass="17601">MRRASGMKGYASSSCTGVQPPRQKNDGGGSAACRPAAGHIQRTWCHPEWNDETTRKLVTRPFSTIAAAAVAQLPPFVAAAAAAASQQPNPVPPIEDPPSPSTLLYGATASSALWYRSSSGRMKGIGGNQTERRDPKLRPESRGAPQVDGTKGWSYKSPPLGLSSKQS</sequence>
<dbReference type="Gramene" id="PNT77672">
    <property type="protein sequence ID" value="PNT77672"/>
    <property type="gene ID" value="BRADI_1g66645v3"/>
</dbReference>
<feature type="region of interest" description="Disordered" evidence="1">
    <location>
        <begin position="116"/>
        <end position="167"/>
    </location>
</feature>
<proteinExistence type="predicted"/>
<evidence type="ECO:0000256" key="1">
    <source>
        <dbReference type="SAM" id="MobiDB-lite"/>
    </source>
</evidence>
<dbReference type="AlphaFoldDB" id="A0A2K2DTS7"/>
<dbReference type="InParanoid" id="A0A2K2DTS7"/>
<reference evidence="2" key="2">
    <citation type="submission" date="2017-06" db="EMBL/GenBank/DDBJ databases">
        <title>WGS assembly of Brachypodium distachyon.</title>
        <authorList>
            <consortium name="The International Brachypodium Initiative"/>
            <person name="Lucas S."/>
            <person name="Harmon-Smith M."/>
            <person name="Lail K."/>
            <person name="Tice H."/>
            <person name="Grimwood J."/>
            <person name="Bruce D."/>
            <person name="Barry K."/>
            <person name="Shu S."/>
            <person name="Lindquist E."/>
            <person name="Wang M."/>
            <person name="Pitluck S."/>
            <person name="Vogel J.P."/>
            <person name="Garvin D.F."/>
            <person name="Mockler T.C."/>
            <person name="Schmutz J."/>
            <person name="Rokhsar D."/>
            <person name="Bevan M.W."/>
        </authorList>
    </citation>
    <scope>NUCLEOTIDE SEQUENCE</scope>
    <source>
        <strain evidence="2">Bd21</strain>
    </source>
</reference>
<feature type="compositionally biased region" description="Pro residues" evidence="1">
    <location>
        <begin position="89"/>
        <end position="100"/>
    </location>
</feature>
<gene>
    <name evidence="2" type="ORF">BRADI_1g66645v3</name>
</gene>
<dbReference type="Proteomes" id="UP000008810">
    <property type="component" value="Chromosome 1"/>
</dbReference>
<reference evidence="2 3" key="1">
    <citation type="journal article" date="2010" name="Nature">
        <title>Genome sequencing and analysis of the model grass Brachypodium distachyon.</title>
        <authorList>
            <consortium name="International Brachypodium Initiative"/>
        </authorList>
    </citation>
    <scope>NUCLEOTIDE SEQUENCE [LARGE SCALE GENOMIC DNA]</scope>
    <source>
        <strain evidence="2 3">Bd21</strain>
    </source>
</reference>
<feature type="region of interest" description="Disordered" evidence="1">
    <location>
        <begin position="1"/>
        <end position="36"/>
    </location>
</feature>
<accession>A0A2K2DTS7</accession>
<protein>
    <submittedName>
        <fullName evidence="2 3">Uncharacterized protein</fullName>
    </submittedName>
</protein>
<organism evidence="2">
    <name type="scientific">Brachypodium distachyon</name>
    <name type="common">Purple false brome</name>
    <name type="synonym">Trachynia distachya</name>
    <dbReference type="NCBI Taxonomy" id="15368"/>
    <lineage>
        <taxon>Eukaryota</taxon>
        <taxon>Viridiplantae</taxon>
        <taxon>Streptophyta</taxon>
        <taxon>Embryophyta</taxon>
        <taxon>Tracheophyta</taxon>
        <taxon>Spermatophyta</taxon>
        <taxon>Magnoliopsida</taxon>
        <taxon>Liliopsida</taxon>
        <taxon>Poales</taxon>
        <taxon>Poaceae</taxon>
        <taxon>BOP clade</taxon>
        <taxon>Pooideae</taxon>
        <taxon>Stipodae</taxon>
        <taxon>Brachypodieae</taxon>
        <taxon>Brachypodium</taxon>
    </lineage>
</organism>
<keyword evidence="4" id="KW-1185">Reference proteome</keyword>
<dbReference type="EnsemblPlants" id="PNT77672">
    <property type="protein sequence ID" value="PNT77672"/>
    <property type="gene ID" value="BRADI_1g66645v3"/>
</dbReference>
<reference evidence="3" key="3">
    <citation type="submission" date="2018-08" db="UniProtKB">
        <authorList>
            <consortium name="EnsemblPlants"/>
        </authorList>
    </citation>
    <scope>IDENTIFICATION</scope>
    <source>
        <strain evidence="3">cv. Bd21</strain>
    </source>
</reference>